<accession>A0A345L1S2</accession>
<keyword evidence="2" id="KW-1185">Reference proteome</keyword>
<dbReference type="EMBL" id="MH536814">
    <property type="protein sequence ID" value="AXH49224.1"/>
    <property type="molecule type" value="Genomic_DNA"/>
</dbReference>
<proteinExistence type="predicted"/>
<dbReference type="InterPro" id="IPR048444">
    <property type="entry name" value="DNMK"/>
</dbReference>
<dbReference type="GO" id="GO:0016301">
    <property type="term" value="F:kinase activity"/>
    <property type="evidence" value="ECO:0007669"/>
    <property type="project" value="UniProtKB-KW"/>
</dbReference>
<name>A0A345L1S2_9CAUD</name>
<evidence type="ECO:0000313" key="1">
    <source>
        <dbReference type="EMBL" id="AXH49224.1"/>
    </source>
</evidence>
<dbReference type="Proteomes" id="UP000258408">
    <property type="component" value="Segment"/>
</dbReference>
<dbReference type="GeneID" id="55599871"/>
<evidence type="ECO:0000313" key="2">
    <source>
        <dbReference type="Proteomes" id="UP000258408"/>
    </source>
</evidence>
<gene>
    <name evidence="1" type="primary">81</name>
    <name evidence="1" type="ORF">SEA_BLUEEYEDBEAUTY_81</name>
</gene>
<dbReference type="Gene3D" id="3.40.50.300">
    <property type="entry name" value="P-loop containing nucleotide triphosphate hydrolases"/>
    <property type="match status" value="1"/>
</dbReference>
<organism evidence="1 2">
    <name type="scientific">Streptomyces phage Blueeyedbeauty</name>
    <dbReference type="NCBI Taxonomy" id="2250336"/>
    <lineage>
        <taxon>Viruses</taxon>
        <taxon>Duplodnaviria</taxon>
        <taxon>Heunggongvirae</taxon>
        <taxon>Uroviricota</taxon>
        <taxon>Caudoviricetes</taxon>
        <taxon>Stanwilliamsviridae</taxon>
        <taxon>Loccivirinae</taxon>
        <taxon>Annadreamyvirus</taxon>
        <taxon>Annadreamyvirus blueeyedbeauty</taxon>
    </lineage>
</organism>
<reference evidence="1 2" key="1">
    <citation type="submission" date="2018-06" db="EMBL/GenBank/DDBJ databases">
        <authorList>
            <person name="Luttrell C.E."/>
            <person name="Myers K.N."/>
            <person name="Simpson A.N."/>
            <person name="Sulollari A."/>
            <person name="Suri N."/>
            <person name="Nayek S."/>
            <person name="Bhuiyan S."/>
            <person name="Smith B.R."/>
            <person name="Hughes L.E."/>
            <person name="Garlena R.A."/>
            <person name="Russell D.A."/>
            <person name="Pope W.H."/>
            <person name="Jacobs-Sera D."/>
            <person name="Hatfull G.F."/>
        </authorList>
    </citation>
    <scope>NUCLEOTIDE SEQUENCE [LARGE SCALE GENOMIC DNA]</scope>
</reference>
<dbReference type="InterPro" id="IPR027417">
    <property type="entry name" value="P-loop_NTPase"/>
</dbReference>
<dbReference type="SUPFAM" id="SSF52540">
    <property type="entry name" value="P-loop containing nucleoside triphosphate hydrolases"/>
    <property type="match status" value="1"/>
</dbReference>
<protein>
    <submittedName>
        <fullName evidence="1">Deoxynucleoside monophosphate kinase</fullName>
    </submittedName>
</protein>
<dbReference type="RefSeq" id="YP_009839276.1">
    <property type="nucleotide sequence ID" value="NC_048720.1"/>
</dbReference>
<keyword evidence="1" id="KW-0808">Transferase</keyword>
<sequence length="183" mass="20465">MIIGLAGYARSGKDSAADALESVGFCRIAFADKLREFVYALNPEVDGGPMGVYPLKEIIDQHGWGGYKNTYWGDSIREQLQFIGTDCVRNILGPDTWVNATFNAIDFSKDYVITDVRFPNEAEGIREKGGRVYRVLREGVGPANSHYSEVALDDFSFDDVILNYGTLSEFHETVRSMFLEGRN</sequence>
<dbReference type="KEGG" id="vg:55599871"/>
<keyword evidence="1" id="KW-0418">Kinase</keyword>
<dbReference type="Pfam" id="PF21448">
    <property type="entry name" value="DNMK"/>
    <property type="match status" value="1"/>
</dbReference>